<dbReference type="Proteomes" id="UP000324065">
    <property type="component" value="Unassembled WGS sequence"/>
</dbReference>
<proteinExistence type="predicted"/>
<accession>A0A5M6I476</accession>
<sequence>MAAAKTRRVEARITLIGGDPRTPTRTPPGGTLELPAAEAETLVARRLARWASPSGTLPLTGGDDAVG</sequence>
<gene>
    <name evidence="1" type="ORF">F1188_20050</name>
</gene>
<dbReference type="RefSeq" id="WP_150064231.1">
    <property type="nucleotide sequence ID" value="NZ_JACHII010000031.1"/>
</dbReference>
<organism evidence="1 2">
    <name type="scientific">Roseospira marina</name>
    <dbReference type="NCBI Taxonomy" id="140057"/>
    <lineage>
        <taxon>Bacteria</taxon>
        <taxon>Pseudomonadati</taxon>
        <taxon>Pseudomonadota</taxon>
        <taxon>Alphaproteobacteria</taxon>
        <taxon>Rhodospirillales</taxon>
        <taxon>Rhodospirillaceae</taxon>
        <taxon>Roseospira</taxon>
    </lineage>
</organism>
<evidence type="ECO:0000313" key="1">
    <source>
        <dbReference type="EMBL" id="KAA5603026.1"/>
    </source>
</evidence>
<name>A0A5M6I476_9PROT</name>
<protein>
    <submittedName>
        <fullName evidence="1">Uncharacterized protein</fullName>
    </submittedName>
</protein>
<dbReference type="AlphaFoldDB" id="A0A5M6I476"/>
<comment type="caution">
    <text evidence="1">The sequence shown here is derived from an EMBL/GenBank/DDBJ whole genome shotgun (WGS) entry which is preliminary data.</text>
</comment>
<dbReference type="EMBL" id="VWPJ01000040">
    <property type="protein sequence ID" value="KAA5603026.1"/>
    <property type="molecule type" value="Genomic_DNA"/>
</dbReference>
<keyword evidence="2" id="KW-1185">Reference proteome</keyword>
<dbReference type="OrthoDB" id="9955663at2"/>
<reference evidence="1 2" key="1">
    <citation type="submission" date="2019-09" db="EMBL/GenBank/DDBJ databases">
        <title>Genome sequence of Roseospira marina, one of the more divergent members of the non-sulfur purple photosynthetic bacterial family, the Rhodospirillaceae.</title>
        <authorList>
            <person name="Meyer T."/>
            <person name="Kyndt J."/>
        </authorList>
    </citation>
    <scope>NUCLEOTIDE SEQUENCE [LARGE SCALE GENOMIC DNA]</scope>
    <source>
        <strain evidence="1 2">DSM 15113</strain>
    </source>
</reference>
<evidence type="ECO:0000313" key="2">
    <source>
        <dbReference type="Proteomes" id="UP000324065"/>
    </source>
</evidence>